<dbReference type="Gene3D" id="1.20.1300.10">
    <property type="entry name" value="Fumarate reductase/succinate dehydrogenase, transmembrane subunit"/>
    <property type="match status" value="1"/>
</dbReference>
<feature type="binding site" description="axial binding residue" evidence="10">
    <location>
        <position position="83"/>
    </location>
    <ligand>
        <name>heme b</name>
        <dbReference type="ChEBI" id="CHEBI:60344"/>
        <label>bD</label>
    </ligand>
    <ligandPart>
        <name>Fe</name>
        <dbReference type="ChEBI" id="CHEBI:18248"/>
    </ligandPart>
</feature>
<keyword evidence="13" id="KW-1185">Reference proteome</keyword>
<dbReference type="GO" id="GO:0016020">
    <property type="term" value="C:membrane"/>
    <property type="evidence" value="ECO:0007669"/>
    <property type="project" value="UniProtKB-SubCell"/>
</dbReference>
<proteinExistence type="predicted"/>
<keyword evidence="7 11" id="KW-1133">Transmembrane helix</keyword>
<evidence type="ECO:0000256" key="5">
    <source>
        <dbReference type="ARBA" id="ARBA00022692"/>
    </source>
</evidence>
<organism evidence="12 13">
    <name type="scientific">Shewanella piezotolerans (strain WP3 / JCM 13877)</name>
    <dbReference type="NCBI Taxonomy" id="225849"/>
    <lineage>
        <taxon>Bacteria</taxon>
        <taxon>Pseudomonadati</taxon>
        <taxon>Pseudomonadota</taxon>
        <taxon>Gammaproteobacteria</taxon>
        <taxon>Alteromonadales</taxon>
        <taxon>Shewanellaceae</taxon>
        <taxon>Shewanella</taxon>
    </lineage>
</organism>
<evidence type="ECO:0000256" key="6">
    <source>
        <dbReference type="ARBA" id="ARBA00022723"/>
    </source>
</evidence>
<dbReference type="InterPro" id="IPR000701">
    <property type="entry name" value="SuccDH_FuR_B_TM-su"/>
</dbReference>
<feature type="transmembrane region" description="Helical" evidence="11">
    <location>
        <begin position="20"/>
        <end position="41"/>
    </location>
</feature>
<feature type="transmembrane region" description="Helical" evidence="11">
    <location>
        <begin position="115"/>
        <end position="138"/>
    </location>
</feature>
<accession>B8CHY5</accession>
<evidence type="ECO:0000256" key="9">
    <source>
        <dbReference type="ARBA" id="ARBA00023136"/>
    </source>
</evidence>
<feature type="binding site" description="axial binding residue" evidence="10">
    <location>
        <position position="32"/>
    </location>
    <ligand>
        <name>heme b</name>
        <dbReference type="ChEBI" id="CHEBI:60344"/>
        <label>bD</label>
    </ligand>
    <ligandPart>
        <name>Fe</name>
        <dbReference type="ChEBI" id="CHEBI:18248"/>
    </ligandPart>
</feature>
<dbReference type="EC" id="1.3.99.1" evidence="12"/>
<keyword evidence="9 11" id="KW-0472">Membrane</keyword>
<comment type="function">
    <text evidence="2">Membrane-anchoring subunit of succinate dehydrogenase (SDH).</text>
</comment>
<dbReference type="NCBIfam" id="NF010072">
    <property type="entry name" value="PRK13553.1"/>
    <property type="match status" value="1"/>
</dbReference>
<dbReference type="SUPFAM" id="SSF81343">
    <property type="entry name" value="Fumarate reductase respiratory complex transmembrane subunits"/>
    <property type="match status" value="1"/>
</dbReference>
<feature type="transmembrane region" description="Helical" evidence="11">
    <location>
        <begin position="65"/>
        <end position="88"/>
    </location>
</feature>
<gene>
    <name evidence="12" type="ordered locus">swp_0429</name>
</gene>
<dbReference type="PIRSF" id="PIRSF000177">
    <property type="entry name" value="Fumar_rd_cyt_b"/>
    <property type="match status" value="1"/>
</dbReference>
<comment type="subcellular location">
    <subcellularLocation>
        <location evidence="3">Membrane</location>
    </subcellularLocation>
</comment>
<dbReference type="eggNOG" id="ENOG5031HUY">
    <property type="taxonomic scope" value="Bacteria"/>
</dbReference>
<dbReference type="CDD" id="cd00581">
    <property type="entry name" value="QFR_TypeB_TM"/>
    <property type="match status" value="1"/>
</dbReference>
<feature type="binding site" description="axial binding residue" evidence="10">
    <location>
        <position position="133"/>
    </location>
    <ligand>
        <name>heme b</name>
        <dbReference type="ChEBI" id="CHEBI:60344"/>
        <label>bD</label>
    </ligand>
    <ligandPart>
        <name>Fe</name>
        <dbReference type="ChEBI" id="CHEBI:18248"/>
    </ligandPart>
</feature>
<evidence type="ECO:0000256" key="3">
    <source>
        <dbReference type="ARBA" id="ARBA00004370"/>
    </source>
</evidence>
<evidence type="ECO:0000313" key="12">
    <source>
        <dbReference type="EMBL" id="ACJ27261.1"/>
    </source>
</evidence>
<evidence type="ECO:0000256" key="1">
    <source>
        <dbReference type="ARBA" id="ARBA00001971"/>
    </source>
</evidence>
<dbReference type="RefSeq" id="WP_020910642.1">
    <property type="nucleotide sequence ID" value="NC_011566.1"/>
</dbReference>
<dbReference type="STRING" id="225849.swp_0429"/>
<protein>
    <submittedName>
        <fullName evidence="12">Fumarate reductase respiratory complex, transmembrane subunit</fullName>
        <ecNumber evidence="12">1.3.99.1</ecNumber>
    </submittedName>
</protein>
<dbReference type="GO" id="GO:0046872">
    <property type="term" value="F:metal ion binding"/>
    <property type="evidence" value="ECO:0007669"/>
    <property type="project" value="UniProtKB-KW"/>
</dbReference>
<name>B8CHY5_SHEPW</name>
<dbReference type="KEGG" id="swp:swp_0429"/>
<keyword evidence="5 11" id="KW-0812">Transmembrane</keyword>
<reference evidence="12 13" key="1">
    <citation type="journal article" date="2008" name="PLoS ONE">
        <title>Environmental adaptation: genomic analysis of the piezotolerant and psychrotolerant deep-sea iron reducing bacterium Shewanella piezotolerans WP3.</title>
        <authorList>
            <person name="Wang F."/>
            <person name="Wang J."/>
            <person name="Jian H."/>
            <person name="Zhang B."/>
            <person name="Li S."/>
            <person name="Wang F."/>
            <person name="Zeng X."/>
            <person name="Gao L."/>
            <person name="Bartlett D.H."/>
            <person name="Yu J."/>
            <person name="Hu S."/>
            <person name="Xiao X."/>
        </authorList>
    </citation>
    <scope>NUCLEOTIDE SEQUENCE [LARGE SCALE GENOMIC DNA]</scope>
    <source>
        <strain evidence="13">WP3 / JCM 13877</strain>
    </source>
</reference>
<dbReference type="OrthoDB" id="9153108at2"/>
<evidence type="ECO:0000256" key="8">
    <source>
        <dbReference type="ARBA" id="ARBA00023004"/>
    </source>
</evidence>
<feature type="transmembrane region" description="Helical" evidence="11">
    <location>
        <begin position="202"/>
        <end position="222"/>
    </location>
</feature>
<dbReference type="GO" id="GO:0016491">
    <property type="term" value="F:oxidoreductase activity"/>
    <property type="evidence" value="ECO:0007669"/>
    <property type="project" value="UniProtKB-KW"/>
</dbReference>
<feature type="transmembrane region" description="Helical" evidence="11">
    <location>
        <begin position="158"/>
        <end position="181"/>
    </location>
</feature>
<dbReference type="Pfam" id="PF01127">
    <property type="entry name" value="Sdh_cyt"/>
    <property type="match status" value="1"/>
</dbReference>
<keyword evidence="12" id="KW-0560">Oxidoreductase</keyword>
<keyword evidence="6 10" id="KW-0479">Metal-binding</keyword>
<dbReference type="GO" id="GO:0006099">
    <property type="term" value="P:tricarboxylic acid cycle"/>
    <property type="evidence" value="ECO:0007669"/>
    <property type="project" value="InterPro"/>
</dbReference>
<evidence type="ECO:0000256" key="7">
    <source>
        <dbReference type="ARBA" id="ARBA00022989"/>
    </source>
</evidence>
<evidence type="ECO:0000313" key="13">
    <source>
        <dbReference type="Proteomes" id="UP000000753"/>
    </source>
</evidence>
<dbReference type="Proteomes" id="UP000000753">
    <property type="component" value="Chromosome"/>
</dbReference>
<evidence type="ECO:0000256" key="11">
    <source>
        <dbReference type="SAM" id="Phobius"/>
    </source>
</evidence>
<comment type="cofactor">
    <cofactor evidence="1">
        <name>heme</name>
        <dbReference type="ChEBI" id="CHEBI:30413"/>
    </cofactor>
</comment>
<dbReference type="InterPro" id="IPR004224">
    <property type="entry name" value="Fum_red_B_TM"/>
</dbReference>
<evidence type="ECO:0000256" key="4">
    <source>
        <dbReference type="ARBA" id="ARBA00022617"/>
    </source>
</evidence>
<keyword evidence="4 10" id="KW-0349">Heme</keyword>
<dbReference type="HOGENOM" id="CLU_075821_0_0_6"/>
<sequence>MRIIKNREKLSGWLDISQSASGVVLAVFLWTHLLLVSSILFGEEAMTWVAKTMELSFLSADGHGYPWVVTIMAMAIAVIALLHVLVAVHKMPLNFRQQKALKQQLNLVNHGDTRLWVWQAVTGAVIFLLLPVHLWLIGAAPETIGPFGSAARIWQQGVWLLYLPLLLCVELHAAIGVYRVAVKWGAVRDLNSRSRLKKIKSIVSVIFIVVGIASLLAFLPYANVQ</sequence>
<dbReference type="AlphaFoldDB" id="B8CHY5"/>
<evidence type="ECO:0000256" key="10">
    <source>
        <dbReference type="PIRSR" id="PIRSR000177-1"/>
    </source>
</evidence>
<dbReference type="InterPro" id="IPR034804">
    <property type="entry name" value="SQR/QFR_C/D"/>
</dbReference>
<evidence type="ECO:0000256" key="2">
    <source>
        <dbReference type="ARBA" id="ARBA00004050"/>
    </source>
</evidence>
<keyword evidence="8 10" id="KW-0408">Iron</keyword>
<feature type="binding site" description="axial binding residue" evidence="10">
    <location>
        <position position="172"/>
    </location>
    <ligand>
        <name>heme b</name>
        <dbReference type="ChEBI" id="CHEBI:60344"/>
        <label>bD</label>
    </ligand>
    <ligandPart>
        <name>Fe</name>
        <dbReference type="ChEBI" id="CHEBI:18248"/>
    </ligandPart>
</feature>
<dbReference type="EMBL" id="CP000472">
    <property type="protein sequence ID" value="ACJ27261.1"/>
    <property type="molecule type" value="Genomic_DNA"/>
</dbReference>